<sequence>MKHLILAKSYVKFWVRSLKGGNNGGCISDRGRGIRTIDVTMKRRMHIRRAVAGKQEMEVRLKSEIEDNHSEELNNIEELNRNLDALSHKYGVLVTEKDDLNARVALLDEEF</sequence>
<dbReference type="OrthoDB" id="1877257at2759"/>
<evidence type="ECO:0000313" key="2">
    <source>
        <dbReference type="EMBL" id="PHT31865.1"/>
    </source>
</evidence>
<keyword evidence="1" id="KW-0175">Coiled coil</keyword>
<protein>
    <submittedName>
        <fullName evidence="2">Uncharacterized protein</fullName>
    </submittedName>
</protein>
<accession>A0A2G2VFU5</accession>
<dbReference type="AlphaFoldDB" id="A0A2G2VFU5"/>
<dbReference type="Proteomes" id="UP000224567">
    <property type="component" value="Unassembled WGS sequence"/>
</dbReference>
<organism evidence="2 3">
    <name type="scientific">Capsicum baccatum</name>
    <name type="common">Peruvian pepper</name>
    <dbReference type="NCBI Taxonomy" id="33114"/>
    <lineage>
        <taxon>Eukaryota</taxon>
        <taxon>Viridiplantae</taxon>
        <taxon>Streptophyta</taxon>
        <taxon>Embryophyta</taxon>
        <taxon>Tracheophyta</taxon>
        <taxon>Spermatophyta</taxon>
        <taxon>Magnoliopsida</taxon>
        <taxon>eudicotyledons</taxon>
        <taxon>Gunneridae</taxon>
        <taxon>Pentapetalae</taxon>
        <taxon>asterids</taxon>
        <taxon>lamiids</taxon>
        <taxon>Solanales</taxon>
        <taxon>Solanaceae</taxon>
        <taxon>Solanoideae</taxon>
        <taxon>Capsiceae</taxon>
        <taxon>Capsicum</taxon>
    </lineage>
</organism>
<dbReference type="EMBL" id="MLFT02000012">
    <property type="protein sequence ID" value="PHT31865.1"/>
    <property type="molecule type" value="Genomic_DNA"/>
</dbReference>
<name>A0A2G2VFU5_CAPBA</name>
<proteinExistence type="predicted"/>
<feature type="coiled-coil region" evidence="1">
    <location>
        <begin position="62"/>
        <end position="96"/>
    </location>
</feature>
<evidence type="ECO:0000313" key="3">
    <source>
        <dbReference type="Proteomes" id="UP000224567"/>
    </source>
</evidence>
<reference evidence="3" key="2">
    <citation type="journal article" date="2017" name="J. Anim. Genet.">
        <title>Multiple reference genome sequences of hot pepper reveal the massive evolution of plant disease resistance genes by retroduplication.</title>
        <authorList>
            <person name="Kim S."/>
            <person name="Park J."/>
            <person name="Yeom S.-I."/>
            <person name="Kim Y.-M."/>
            <person name="Seo E."/>
            <person name="Kim K.-T."/>
            <person name="Kim M.-S."/>
            <person name="Lee J.M."/>
            <person name="Cheong K."/>
            <person name="Shin H.-S."/>
            <person name="Kim S.-B."/>
            <person name="Han K."/>
            <person name="Lee J."/>
            <person name="Park M."/>
            <person name="Lee H.-A."/>
            <person name="Lee H.-Y."/>
            <person name="Lee Y."/>
            <person name="Oh S."/>
            <person name="Lee J.H."/>
            <person name="Choi E."/>
            <person name="Choi E."/>
            <person name="Lee S.E."/>
            <person name="Jeon J."/>
            <person name="Kim H."/>
            <person name="Choi G."/>
            <person name="Song H."/>
            <person name="Lee J."/>
            <person name="Lee S.-C."/>
            <person name="Kwon J.-K."/>
            <person name="Lee H.-Y."/>
            <person name="Koo N."/>
            <person name="Hong Y."/>
            <person name="Kim R.W."/>
            <person name="Kang W.-H."/>
            <person name="Huh J.H."/>
            <person name="Kang B.-C."/>
            <person name="Yang T.-J."/>
            <person name="Lee Y.-H."/>
            <person name="Bennetzen J.L."/>
            <person name="Choi D."/>
        </authorList>
    </citation>
    <scope>NUCLEOTIDE SEQUENCE [LARGE SCALE GENOMIC DNA]</scope>
    <source>
        <strain evidence="3">cv. PBC81</strain>
    </source>
</reference>
<keyword evidence="3" id="KW-1185">Reference proteome</keyword>
<comment type="caution">
    <text evidence="2">The sequence shown here is derived from an EMBL/GenBank/DDBJ whole genome shotgun (WGS) entry which is preliminary data.</text>
</comment>
<evidence type="ECO:0000256" key="1">
    <source>
        <dbReference type="SAM" id="Coils"/>
    </source>
</evidence>
<reference evidence="2 3" key="1">
    <citation type="journal article" date="2017" name="Genome Biol.">
        <title>New reference genome sequences of hot pepper reveal the massive evolution of plant disease-resistance genes by retroduplication.</title>
        <authorList>
            <person name="Kim S."/>
            <person name="Park J."/>
            <person name="Yeom S.I."/>
            <person name="Kim Y.M."/>
            <person name="Seo E."/>
            <person name="Kim K.T."/>
            <person name="Kim M.S."/>
            <person name="Lee J.M."/>
            <person name="Cheong K."/>
            <person name="Shin H.S."/>
            <person name="Kim S.B."/>
            <person name="Han K."/>
            <person name="Lee J."/>
            <person name="Park M."/>
            <person name="Lee H.A."/>
            <person name="Lee H.Y."/>
            <person name="Lee Y."/>
            <person name="Oh S."/>
            <person name="Lee J.H."/>
            <person name="Choi E."/>
            <person name="Choi E."/>
            <person name="Lee S.E."/>
            <person name="Jeon J."/>
            <person name="Kim H."/>
            <person name="Choi G."/>
            <person name="Song H."/>
            <person name="Lee J."/>
            <person name="Lee S.C."/>
            <person name="Kwon J.K."/>
            <person name="Lee H.Y."/>
            <person name="Koo N."/>
            <person name="Hong Y."/>
            <person name="Kim R.W."/>
            <person name="Kang W.H."/>
            <person name="Huh J.H."/>
            <person name="Kang B.C."/>
            <person name="Yang T.J."/>
            <person name="Lee Y.H."/>
            <person name="Bennetzen J.L."/>
            <person name="Choi D."/>
        </authorList>
    </citation>
    <scope>NUCLEOTIDE SEQUENCE [LARGE SCALE GENOMIC DNA]</scope>
    <source>
        <strain evidence="3">cv. PBC81</strain>
    </source>
</reference>
<gene>
    <name evidence="2" type="ORF">CQW23_28202</name>
</gene>